<organism evidence="2">
    <name type="scientific">Streptomyces ambofaciens</name>
    <dbReference type="NCBI Taxonomy" id="1889"/>
    <lineage>
        <taxon>Bacteria</taxon>
        <taxon>Bacillati</taxon>
        <taxon>Actinomycetota</taxon>
        <taxon>Actinomycetes</taxon>
        <taxon>Kitasatosporales</taxon>
        <taxon>Streptomycetaceae</taxon>
        <taxon>Streptomyces</taxon>
    </lineage>
</organism>
<dbReference type="SUPFAM" id="SSF55781">
    <property type="entry name" value="GAF domain-like"/>
    <property type="match status" value="1"/>
</dbReference>
<sequence>MGCAVTADDSLAARLVASAAKGGAVEEVPRRVCAAVRDGLGVDGATVSLLTDTPSRQLLAASDDAALCLEEIQFTVLEGPCISAAHTGELVAVDDLAGELTPWPLFGAAMREQLPHVRSVYALPLFFGDYVLGSIDLLGLRARALHGESLEVASEVADAVAAALLPVRELIITGSQPPVWEPEPVVRAHWFDTARAVVALAERRRLSHEDALAVMRADAFRTGKTLADITADILRGPPNAP</sequence>
<dbReference type="Gene3D" id="3.30.450.40">
    <property type="match status" value="1"/>
</dbReference>
<proteinExistence type="predicted"/>
<dbReference type="Pfam" id="PF13185">
    <property type="entry name" value="GAF_2"/>
    <property type="match status" value="1"/>
</dbReference>
<dbReference type="SMART" id="SM00065">
    <property type="entry name" value="GAF"/>
    <property type="match status" value="1"/>
</dbReference>
<accession>Q0JWI6</accession>
<dbReference type="InterPro" id="IPR029016">
    <property type="entry name" value="GAF-like_dom_sf"/>
</dbReference>
<protein>
    <recommendedName>
        <fullName evidence="1">GAF domain-containing protein</fullName>
    </recommendedName>
</protein>
<name>Q0JWI6_STRAM</name>
<dbReference type="EMBL" id="AM279694">
    <property type="protein sequence ID" value="CAK50941.1"/>
    <property type="molecule type" value="Genomic_DNA"/>
</dbReference>
<evidence type="ECO:0000259" key="1">
    <source>
        <dbReference type="SMART" id="SM00065"/>
    </source>
</evidence>
<feature type="domain" description="GAF" evidence="1">
    <location>
        <begin position="24"/>
        <end position="174"/>
    </location>
</feature>
<evidence type="ECO:0000313" key="2">
    <source>
        <dbReference type="EMBL" id="CAK51179.1"/>
    </source>
</evidence>
<gene>
    <name evidence="2" type="ORF">DSMT0098</name>
</gene>
<reference evidence="2" key="1">
    <citation type="journal article" date="2006" name="J. Bacteriol.">
        <title>Intraspecific variability of the terminal inverted repeats of the linear chromosome of Streptomyces ambofaciens.</title>
        <authorList>
            <person name="Choulet F."/>
            <person name="Gallois A."/>
            <person name="Aigle B."/>
            <person name="Mangenot S."/>
            <person name="Gerbaud C."/>
            <person name="Truong C."/>
            <person name="Francou F.X."/>
            <person name="Borges F."/>
            <person name="Fourrier C."/>
            <person name="Guerineau M."/>
            <person name="Decaris B."/>
            <person name="Barbe V."/>
            <person name="Pernodet J.L."/>
            <person name="Leblond P."/>
        </authorList>
    </citation>
    <scope>NUCLEOTIDE SEQUENCE</scope>
    <source>
        <strain evidence="2">DSM40697</strain>
    </source>
</reference>
<dbReference type="AlphaFoldDB" id="Q0JWI6"/>
<dbReference type="InterPro" id="IPR003018">
    <property type="entry name" value="GAF"/>
</dbReference>
<dbReference type="EMBL" id="AM279695">
    <property type="protein sequence ID" value="CAK51179.1"/>
    <property type="molecule type" value="Genomic_DNA"/>
</dbReference>